<evidence type="ECO:0000313" key="2">
    <source>
        <dbReference type="EMBL" id="KAH9293978.1"/>
    </source>
</evidence>
<feature type="non-terminal residue" evidence="2">
    <location>
        <position position="1"/>
    </location>
</feature>
<feature type="region of interest" description="Disordered" evidence="1">
    <location>
        <begin position="1"/>
        <end position="24"/>
    </location>
</feature>
<keyword evidence="3" id="KW-1185">Reference proteome</keyword>
<feature type="compositionally biased region" description="Basic and acidic residues" evidence="1">
    <location>
        <begin position="53"/>
        <end position="66"/>
    </location>
</feature>
<feature type="region of interest" description="Disordered" evidence="1">
    <location>
        <begin position="43"/>
        <end position="118"/>
    </location>
</feature>
<feature type="compositionally biased region" description="Basic and acidic residues" evidence="1">
    <location>
        <begin position="1"/>
        <end position="15"/>
    </location>
</feature>
<feature type="non-terminal residue" evidence="2">
    <location>
        <position position="118"/>
    </location>
</feature>
<evidence type="ECO:0000313" key="3">
    <source>
        <dbReference type="Proteomes" id="UP000824469"/>
    </source>
</evidence>
<evidence type="ECO:0000256" key="1">
    <source>
        <dbReference type="SAM" id="MobiDB-lite"/>
    </source>
</evidence>
<protein>
    <submittedName>
        <fullName evidence="2">Uncharacterized protein</fullName>
    </submittedName>
</protein>
<accession>A0AA38F977</accession>
<feature type="compositionally biased region" description="Basic and acidic residues" evidence="1">
    <location>
        <begin position="102"/>
        <end position="118"/>
    </location>
</feature>
<gene>
    <name evidence="2" type="ORF">KI387_040823</name>
</gene>
<dbReference type="AlphaFoldDB" id="A0AA38F977"/>
<organism evidence="2 3">
    <name type="scientific">Taxus chinensis</name>
    <name type="common">Chinese yew</name>
    <name type="synonym">Taxus wallichiana var. chinensis</name>
    <dbReference type="NCBI Taxonomy" id="29808"/>
    <lineage>
        <taxon>Eukaryota</taxon>
        <taxon>Viridiplantae</taxon>
        <taxon>Streptophyta</taxon>
        <taxon>Embryophyta</taxon>
        <taxon>Tracheophyta</taxon>
        <taxon>Spermatophyta</taxon>
        <taxon>Pinopsida</taxon>
        <taxon>Pinidae</taxon>
        <taxon>Conifers II</taxon>
        <taxon>Cupressales</taxon>
        <taxon>Taxaceae</taxon>
        <taxon>Taxus</taxon>
    </lineage>
</organism>
<dbReference type="EMBL" id="JAHRHJ020000532">
    <property type="protein sequence ID" value="KAH9293978.1"/>
    <property type="molecule type" value="Genomic_DNA"/>
</dbReference>
<reference evidence="2 3" key="1">
    <citation type="journal article" date="2021" name="Nat. Plants">
        <title>The Taxus genome provides insights into paclitaxel biosynthesis.</title>
        <authorList>
            <person name="Xiong X."/>
            <person name="Gou J."/>
            <person name="Liao Q."/>
            <person name="Li Y."/>
            <person name="Zhou Q."/>
            <person name="Bi G."/>
            <person name="Li C."/>
            <person name="Du R."/>
            <person name="Wang X."/>
            <person name="Sun T."/>
            <person name="Guo L."/>
            <person name="Liang H."/>
            <person name="Lu P."/>
            <person name="Wu Y."/>
            <person name="Zhang Z."/>
            <person name="Ro D.K."/>
            <person name="Shang Y."/>
            <person name="Huang S."/>
            <person name="Yan J."/>
        </authorList>
    </citation>
    <scope>NUCLEOTIDE SEQUENCE [LARGE SCALE GENOMIC DNA]</scope>
    <source>
        <strain evidence="2">Ta-2019</strain>
    </source>
</reference>
<name>A0AA38F977_TAXCH</name>
<proteinExistence type="predicted"/>
<dbReference type="Proteomes" id="UP000824469">
    <property type="component" value="Unassembled WGS sequence"/>
</dbReference>
<sequence>LEHPSQRYARDTWDTKRKKGPQPDKIVLLGGSEILSQAVRDSGTQKYGGNAWEEAKSRRSANEWKSRHVSFPSNRTRKPESDEAGNFHRTAGQTVARTRGTRKPEMAEKDKEARGLNQ</sequence>
<comment type="caution">
    <text evidence="2">The sequence shown here is derived from an EMBL/GenBank/DDBJ whole genome shotgun (WGS) entry which is preliminary data.</text>
</comment>